<comment type="similarity">
    <text evidence="6">Belongs to the radical SAM superfamily. Anaerobic sulfatase-maturating enzyme family.</text>
</comment>
<dbReference type="InterPro" id="IPR007197">
    <property type="entry name" value="rSAM"/>
</dbReference>
<dbReference type="PANTHER" id="PTHR43273:SF3">
    <property type="entry name" value="ANAEROBIC SULFATASE-MATURATING ENZYME HOMOLOG ASLB-RELATED"/>
    <property type="match status" value="1"/>
</dbReference>
<comment type="cofactor">
    <cofactor evidence="1">
        <name>[4Fe-4S] cluster</name>
        <dbReference type="ChEBI" id="CHEBI:49883"/>
    </cofactor>
</comment>
<dbReference type="GO" id="GO:0016491">
    <property type="term" value="F:oxidoreductase activity"/>
    <property type="evidence" value="ECO:0007669"/>
    <property type="project" value="InterPro"/>
</dbReference>
<organism evidence="9 10">
    <name type="scientific">bacterium (Candidatus Gribaldobacteria) CG08_land_8_20_14_0_20_39_15</name>
    <dbReference type="NCBI Taxonomy" id="2014273"/>
    <lineage>
        <taxon>Bacteria</taxon>
        <taxon>Candidatus Gribaldobacteria</taxon>
    </lineage>
</organism>
<keyword evidence="4" id="KW-0408">Iron</keyword>
<dbReference type="AlphaFoldDB" id="A0A2M6XUS6"/>
<keyword evidence="5" id="KW-0411">Iron-sulfur</keyword>
<dbReference type="GO" id="GO:0046872">
    <property type="term" value="F:metal ion binding"/>
    <property type="evidence" value="ECO:0007669"/>
    <property type="project" value="UniProtKB-KW"/>
</dbReference>
<evidence type="ECO:0000256" key="1">
    <source>
        <dbReference type="ARBA" id="ARBA00001966"/>
    </source>
</evidence>
<dbReference type="NCBIfam" id="TIGR04085">
    <property type="entry name" value="rSAM_more_4Fe4S"/>
    <property type="match status" value="1"/>
</dbReference>
<dbReference type="Proteomes" id="UP000229784">
    <property type="component" value="Unassembled WGS sequence"/>
</dbReference>
<gene>
    <name evidence="9" type="ORF">COT20_01055</name>
</gene>
<evidence type="ECO:0000313" key="10">
    <source>
        <dbReference type="Proteomes" id="UP000229784"/>
    </source>
</evidence>
<dbReference type="SFLD" id="SFLDG01067">
    <property type="entry name" value="SPASM/twitch_domain_containing"/>
    <property type="match status" value="1"/>
</dbReference>
<accession>A0A2M6XUS6</accession>
<dbReference type="SUPFAM" id="SSF102114">
    <property type="entry name" value="Radical SAM enzymes"/>
    <property type="match status" value="1"/>
</dbReference>
<dbReference type="InterPro" id="IPR013785">
    <property type="entry name" value="Aldolase_TIM"/>
</dbReference>
<dbReference type="GO" id="GO:0051536">
    <property type="term" value="F:iron-sulfur cluster binding"/>
    <property type="evidence" value="ECO:0007669"/>
    <property type="project" value="UniProtKB-KW"/>
</dbReference>
<dbReference type="CDD" id="cd01335">
    <property type="entry name" value="Radical_SAM"/>
    <property type="match status" value="1"/>
</dbReference>
<evidence type="ECO:0000256" key="3">
    <source>
        <dbReference type="ARBA" id="ARBA00022723"/>
    </source>
</evidence>
<dbReference type="PANTHER" id="PTHR43273">
    <property type="entry name" value="ANAEROBIC SULFATASE-MATURATING ENZYME HOMOLOG ASLB-RELATED"/>
    <property type="match status" value="1"/>
</dbReference>
<dbReference type="Pfam" id="PF04055">
    <property type="entry name" value="Radical_SAM"/>
    <property type="match status" value="1"/>
</dbReference>
<evidence type="ECO:0000256" key="2">
    <source>
        <dbReference type="ARBA" id="ARBA00022691"/>
    </source>
</evidence>
<evidence type="ECO:0000256" key="4">
    <source>
        <dbReference type="ARBA" id="ARBA00023004"/>
    </source>
</evidence>
<dbReference type="Gene3D" id="3.20.20.70">
    <property type="entry name" value="Aldolase class I"/>
    <property type="match status" value="1"/>
</dbReference>
<proteinExistence type="inferred from homology"/>
<dbReference type="SFLD" id="SFLDS00029">
    <property type="entry name" value="Radical_SAM"/>
    <property type="match status" value="1"/>
</dbReference>
<comment type="caution">
    <text evidence="9">The sequence shown here is derived from an EMBL/GenBank/DDBJ whole genome shotgun (WGS) entry which is preliminary data.</text>
</comment>
<protein>
    <recommendedName>
        <fullName evidence="8">Radical SAM core domain-containing protein</fullName>
    </recommendedName>
</protein>
<evidence type="ECO:0000256" key="6">
    <source>
        <dbReference type="ARBA" id="ARBA00023601"/>
    </source>
</evidence>
<feature type="compositionally biased region" description="Basic and acidic residues" evidence="7">
    <location>
        <begin position="387"/>
        <end position="418"/>
    </location>
</feature>
<feature type="domain" description="Radical SAM core" evidence="8">
    <location>
        <begin position="1"/>
        <end position="207"/>
    </location>
</feature>
<name>A0A2M6XUS6_9BACT</name>
<evidence type="ECO:0000256" key="5">
    <source>
        <dbReference type="ARBA" id="ARBA00023014"/>
    </source>
</evidence>
<dbReference type="EMBL" id="PEXQ01000026">
    <property type="protein sequence ID" value="PIU15901.1"/>
    <property type="molecule type" value="Genomic_DNA"/>
</dbReference>
<reference evidence="10" key="1">
    <citation type="submission" date="2017-09" db="EMBL/GenBank/DDBJ databases">
        <title>Depth-based differentiation of microbial function through sediment-hosted aquifers and enrichment of novel symbionts in the deep terrestrial subsurface.</title>
        <authorList>
            <person name="Probst A.J."/>
            <person name="Ladd B."/>
            <person name="Jarett J.K."/>
            <person name="Geller-Mcgrath D.E."/>
            <person name="Sieber C.M.K."/>
            <person name="Emerson J.B."/>
            <person name="Anantharaman K."/>
            <person name="Thomas B.C."/>
            <person name="Malmstrom R."/>
            <person name="Stieglmeier M."/>
            <person name="Klingl A."/>
            <person name="Woyke T."/>
            <person name="Ryan C.M."/>
            <person name="Banfield J.F."/>
        </authorList>
    </citation>
    <scope>NUCLEOTIDE SEQUENCE [LARGE SCALE GENOMIC DNA]</scope>
</reference>
<keyword evidence="3" id="KW-0479">Metal-binding</keyword>
<feature type="compositionally biased region" description="Basic and acidic residues" evidence="7">
    <location>
        <begin position="353"/>
        <end position="375"/>
    </location>
</feature>
<dbReference type="InterPro" id="IPR023867">
    <property type="entry name" value="Sulphatase_maturase_rSAM"/>
</dbReference>
<keyword evidence="2" id="KW-0949">S-adenosyl-L-methionine</keyword>
<sequence length="418" mass="47295">MLLIKPYLGCNLRCLYCYESKYRKKKKPKLDYNLDTILKRMEEFKNSLPQMCLHGGEPLVMPKEDVKKIFSKMKELTGKSSIQTNGSLIDDEYIKIFKEYDTSVGLSYDGPDELSGYRPGTKNLDKKIEKLIKEGLKVSLIMVISKANAGTKQRLKKLKNYLLELDKMKICGRLNPCGGWPEYELDEKRLIEVYLDLADFCFHRNLKWSPFVDIINGLQGKPRVCTFMGCDPFSTPSATVIVGDGSVTNCMRTNEKGILLRYPIKHNTRDQILSQISQEFGGCQNCRYWSTCHGGCPTMAINGDWRNRTYLCPLWKALFQFYEKALSHCGIPVALYNVGEKSVENKPGLGHGDSPHGDSAHGDWPNHGDHTDLSHGDFSPGPPSPQLEKDLKETKPDQRHGDSPHGDWPNHGDSGKNQ</sequence>
<feature type="region of interest" description="Disordered" evidence="7">
    <location>
        <begin position="346"/>
        <end position="418"/>
    </location>
</feature>
<dbReference type="InterPro" id="IPR058240">
    <property type="entry name" value="rSAM_sf"/>
</dbReference>
<dbReference type="PROSITE" id="PS51918">
    <property type="entry name" value="RADICAL_SAM"/>
    <property type="match status" value="1"/>
</dbReference>
<evidence type="ECO:0000313" key="9">
    <source>
        <dbReference type="EMBL" id="PIU15901.1"/>
    </source>
</evidence>
<dbReference type="InterPro" id="IPR023885">
    <property type="entry name" value="4Fe4S-binding_SPASM_dom"/>
</dbReference>
<evidence type="ECO:0000259" key="8">
    <source>
        <dbReference type="PROSITE" id="PS51918"/>
    </source>
</evidence>
<evidence type="ECO:0000256" key="7">
    <source>
        <dbReference type="SAM" id="MobiDB-lite"/>
    </source>
</evidence>